<dbReference type="InterPro" id="IPR010869">
    <property type="entry name" value="DUF1501"/>
</dbReference>
<dbReference type="PANTHER" id="PTHR43737">
    <property type="entry name" value="BLL7424 PROTEIN"/>
    <property type="match status" value="1"/>
</dbReference>
<proteinExistence type="predicted"/>
<sequence>MIARRQLLSRAALGAGALFVAPGIAFATVATDWRFVFIIQRGAADGLDILRPTGDPAFAGLRGGLIGDAALGTKLDAMFTLHPALVEMGKMYAQRQALFVHAVASPYRDRSHFDGQNVLETGGAQPYVVRDGWLNRLVAMLPRTGEEAIAIASTVPTALRGPVQVPSFAPSALPNAADDLMTRVGALYDADPQLHPAWAAAIETKGLAAGIGPRQDPASLGRLTASFLTKANGPRIAMLETLGWDTHTGQTGRLGNQLKNLDALIAALRDGMGAAWSTTTVLVATEFGRTAAVNGTGGTDHGTGSVAMLVGGAVKGGRVIADWPGLAAPNLYEQRDLRPTDALDALIAGAVAESLLLDPALVGRSLFAQATTTRPISGLVRS</sequence>
<comment type="caution">
    <text evidence="1">The sequence shown here is derived from an EMBL/GenBank/DDBJ whole genome shotgun (WGS) entry which is preliminary data.</text>
</comment>
<dbReference type="PANTHER" id="PTHR43737:SF1">
    <property type="entry name" value="DUF1501 DOMAIN-CONTAINING PROTEIN"/>
    <property type="match status" value="1"/>
</dbReference>
<evidence type="ECO:0000313" key="1">
    <source>
        <dbReference type="EMBL" id="MFD1951970.1"/>
    </source>
</evidence>
<accession>A0ABW4U1K5</accession>
<dbReference type="RefSeq" id="WP_380930983.1">
    <property type="nucleotide sequence ID" value="NZ_JBHUGS010000004.1"/>
</dbReference>
<evidence type="ECO:0000313" key="2">
    <source>
        <dbReference type="Proteomes" id="UP001597400"/>
    </source>
</evidence>
<keyword evidence="2" id="KW-1185">Reference proteome</keyword>
<dbReference type="PROSITE" id="PS51318">
    <property type="entry name" value="TAT"/>
    <property type="match status" value="1"/>
</dbReference>
<gene>
    <name evidence="1" type="ORF">ACFSGX_14450</name>
</gene>
<dbReference type="EMBL" id="JBHUGS010000004">
    <property type="protein sequence ID" value="MFD1951970.1"/>
    <property type="molecule type" value="Genomic_DNA"/>
</dbReference>
<organism evidence="1 2">
    <name type="scientific">Sphingomonas arantia</name>
    <dbReference type="NCBI Taxonomy" id="1460676"/>
    <lineage>
        <taxon>Bacteria</taxon>
        <taxon>Pseudomonadati</taxon>
        <taxon>Pseudomonadota</taxon>
        <taxon>Alphaproteobacteria</taxon>
        <taxon>Sphingomonadales</taxon>
        <taxon>Sphingomonadaceae</taxon>
        <taxon>Sphingomonas</taxon>
    </lineage>
</organism>
<protein>
    <submittedName>
        <fullName evidence="1">DUF1501 domain-containing protein</fullName>
    </submittedName>
</protein>
<reference evidence="2" key="1">
    <citation type="journal article" date="2019" name="Int. J. Syst. Evol. Microbiol.">
        <title>The Global Catalogue of Microorganisms (GCM) 10K type strain sequencing project: providing services to taxonomists for standard genome sequencing and annotation.</title>
        <authorList>
            <consortium name="The Broad Institute Genomics Platform"/>
            <consortium name="The Broad Institute Genome Sequencing Center for Infectious Disease"/>
            <person name="Wu L."/>
            <person name="Ma J."/>
        </authorList>
    </citation>
    <scope>NUCLEOTIDE SEQUENCE [LARGE SCALE GENOMIC DNA]</scope>
    <source>
        <strain evidence="2">CGMCC 1.12702</strain>
    </source>
</reference>
<dbReference type="Pfam" id="PF07394">
    <property type="entry name" value="DUF1501"/>
    <property type="match status" value="1"/>
</dbReference>
<dbReference type="InterPro" id="IPR006311">
    <property type="entry name" value="TAT_signal"/>
</dbReference>
<dbReference type="Proteomes" id="UP001597400">
    <property type="component" value="Unassembled WGS sequence"/>
</dbReference>
<name>A0ABW4U1K5_9SPHN</name>